<evidence type="ECO:0000313" key="1">
    <source>
        <dbReference type="EMBL" id="NNU81080.1"/>
    </source>
</evidence>
<name>A0A849L4F1_9RHOB</name>
<reference evidence="1 2" key="1">
    <citation type="submission" date="2020-05" db="EMBL/GenBank/DDBJ databases">
        <title>Gimesia benthica sp. nov., a novel planctomycete isolated from a deep-sea water sample of the Northwest Indian Ocean.</title>
        <authorList>
            <person name="Wang J."/>
            <person name="Ruan C."/>
            <person name="Song L."/>
            <person name="Zhu Y."/>
            <person name="Li A."/>
            <person name="Zheng X."/>
            <person name="Wang L."/>
            <person name="Lu Z."/>
            <person name="Huang Y."/>
            <person name="Du W."/>
            <person name="Zhou Y."/>
            <person name="Huang L."/>
            <person name="Dai X."/>
        </authorList>
    </citation>
    <scope>NUCLEOTIDE SEQUENCE [LARGE SCALE GENOMIC DNA]</scope>
    <source>
        <strain evidence="1 2">YYQ-30</strain>
    </source>
</reference>
<evidence type="ECO:0000313" key="2">
    <source>
        <dbReference type="Proteomes" id="UP000572377"/>
    </source>
</evidence>
<gene>
    <name evidence="1" type="ORF">HMH01_11595</name>
</gene>
<dbReference type="Proteomes" id="UP000572377">
    <property type="component" value="Unassembled WGS sequence"/>
</dbReference>
<dbReference type="AlphaFoldDB" id="A0A849L4F1"/>
<keyword evidence="2" id="KW-1185">Reference proteome</keyword>
<accession>A0A849L4F1</accession>
<dbReference type="EMBL" id="JABFBC010000002">
    <property type="protein sequence ID" value="NNU81080.1"/>
    <property type="molecule type" value="Genomic_DNA"/>
</dbReference>
<comment type="caution">
    <text evidence="1">The sequence shown here is derived from an EMBL/GenBank/DDBJ whole genome shotgun (WGS) entry which is preliminary data.</text>
</comment>
<organism evidence="1 2">
    <name type="scientific">Halovulum dunhuangense</name>
    <dbReference type="NCBI Taxonomy" id="1505036"/>
    <lineage>
        <taxon>Bacteria</taxon>
        <taxon>Pseudomonadati</taxon>
        <taxon>Pseudomonadota</taxon>
        <taxon>Alphaproteobacteria</taxon>
        <taxon>Rhodobacterales</taxon>
        <taxon>Paracoccaceae</taxon>
        <taxon>Halovulum</taxon>
    </lineage>
</organism>
<proteinExistence type="predicted"/>
<protein>
    <submittedName>
        <fullName evidence="1">Uncharacterized protein</fullName>
    </submittedName>
</protein>
<sequence>MKTWDSAWSKIRKRRMDVWRELRLDLPFEYDHLDPDAYFSSFLVENPPDDPDIVLERVDRDRLWASEIVITSQKYFHVLRLTSQRAADGHITWAATDAHHAVLLGVRCFLSTLGVCICQGKHRAHLVDLRPERGSPQDEKAFKKAYRNAPNPVRVLTPDTHEMGQKQIFDLFTRLLRTVIPSDECAKLIQDITALKLGAHKSERNRLLYHSHYWHWPEDINWPAIDLGIRDDRGLGAEGLTKDFFVLSLVAKLVENNVRPVSEYLQIKDTFFEPLYHDQRCTPDVLSCIPVG</sequence>
<dbReference type="RefSeq" id="WP_171325714.1">
    <property type="nucleotide sequence ID" value="NZ_JABFBC010000002.1"/>
</dbReference>